<evidence type="ECO:0000259" key="2">
    <source>
        <dbReference type="Pfam" id="PF08450"/>
    </source>
</evidence>
<dbReference type="PANTHER" id="PTHR10907">
    <property type="entry name" value="REGUCALCIN"/>
    <property type="match status" value="1"/>
</dbReference>
<dbReference type="SUPFAM" id="SSF63829">
    <property type="entry name" value="Calcium-dependent phosphotriesterase"/>
    <property type="match status" value="1"/>
</dbReference>
<organism evidence="3 4">
    <name type="scientific">Brevundimonas balnearis</name>
    <dbReference type="NCBI Taxonomy" id="1572858"/>
    <lineage>
        <taxon>Bacteria</taxon>
        <taxon>Pseudomonadati</taxon>
        <taxon>Pseudomonadota</taxon>
        <taxon>Alphaproteobacteria</taxon>
        <taxon>Caulobacterales</taxon>
        <taxon>Caulobacteraceae</taxon>
        <taxon>Brevundimonas</taxon>
    </lineage>
</organism>
<dbReference type="Pfam" id="PF08450">
    <property type="entry name" value="SGL"/>
    <property type="match status" value="1"/>
</dbReference>
<name>A0ABV6R0J9_9CAUL</name>
<gene>
    <name evidence="3" type="ORF">ACFFGE_04520</name>
</gene>
<protein>
    <submittedName>
        <fullName evidence="3">SMP-30/gluconolactonase/LRE family protein</fullName>
    </submittedName>
</protein>
<evidence type="ECO:0000313" key="3">
    <source>
        <dbReference type="EMBL" id="MFC0633141.1"/>
    </source>
</evidence>
<evidence type="ECO:0000256" key="1">
    <source>
        <dbReference type="ARBA" id="ARBA00008853"/>
    </source>
</evidence>
<dbReference type="RefSeq" id="WP_376834713.1">
    <property type="nucleotide sequence ID" value="NZ_JBHLSW010000003.1"/>
</dbReference>
<sequence length="285" mass="31357">MTPPELVWDVRCELGEGPVWVASDRAVWFVDIKGRRLHRYGVDDASRTSWDAPDQIGFALPAEDGSLICGVRGGLHRFTAEDGTFSLFQPVEAERPGNRLNDGFVSPDGALWFGSMDDAEAARTGAVYRWFRGELQRMDDGWGVTNGPALCPEGKTLYHHDTLEKTVWAFDHADGRISNRRLFCTTEDGYPDGPSVDAEGTLHIGLYGGWGVDRYAPDGTRLEKIKLPVPNVTKAAFAGDDLKDLYCTSAWMGLDAEGRARSPSAGGLFRLRVDTPGLPQNLIRL</sequence>
<feature type="domain" description="SMP-30/Gluconolactonase/LRE-like region" evidence="2">
    <location>
        <begin position="14"/>
        <end position="250"/>
    </location>
</feature>
<dbReference type="InterPro" id="IPR011042">
    <property type="entry name" value="6-blade_b-propeller_TolB-like"/>
</dbReference>
<dbReference type="Gene3D" id="2.120.10.30">
    <property type="entry name" value="TolB, C-terminal domain"/>
    <property type="match status" value="1"/>
</dbReference>
<evidence type="ECO:0000313" key="4">
    <source>
        <dbReference type="Proteomes" id="UP001589906"/>
    </source>
</evidence>
<comment type="similarity">
    <text evidence="1">Belongs to the SMP-30/CGR1 family.</text>
</comment>
<dbReference type="InterPro" id="IPR005511">
    <property type="entry name" value="SMP-30"/>
</dbReference>
<comment type="caution">
    <text evidence="3">The sequence shown here is derived from an EMBL/GenBank/DDBJ whole genome shotgun (WGS) entry which is preliminary data.</text>
</comment>
<proteinExistence type="inferred from homology"/>
<keyword evidence="4" id="KW-1185">Reference proteome</keyword>
<reference evidence="3 4" key="1">
    <citation type="submission" date="2024-09" db="EMBL/GenBank/DDBJ databases">
        <authorList>
            <person name="Sun Q."/>
            <person name="Mori K."/>
        </authorList>
    </citation>
    <scope>NUCLEOTIDE SEQUENCE [LARGE SCALE GENOMIC DNA]</scope>
    <source>
        <strain evidence="3 4">NCAIM B.02621</strain>
    </source>
</reference>
<dbReference type="PANTHER" id="PTHR10907:SF47">
    <property type="entry name" value="REGUCALCIN"/>
    <property type="match status" value="1"/>
</dbReference>
<accession>A0ABV6R0J9</accession>
<dbReference type="Proteomes" id="UP001589906">
    <property type="component" value="Unassembled WGS sequence"/>
</dbReference>
<dbReference type="EMBL" id="JBHLSW010000003">
    <property type="protein sequence ID" value="MFC0633141.1"/>
    <property type="molecule type" value="Genomic_DNA"/>
</dbReference>
<dbReference type="InterPro" id="IPR013658">
    <property type="entry name" value="SGL"/>
</dbReference>
<dbReference type="PRINTS" id="PR01790">
    <property type="entry name" value="SMP30FAMILY"/>
</dbReference>